<dbReference type="SUPFAM" id="SSF53448">
    <property type="entry name" value="Nucleotide-diphospho-sugar transferases"/>
    <property type="match status" value="1"/>
</dbReference>
<accession>A0A1M7D2U5</accession>
<dbReference type="GO" id="GO:0016740">
    <property type="term" value="F:transferase activity"/>
    <property type="evidence" value="ECO:0007669"/>
    <property type="project" value="UniProtKB-KW"/>
</dbReference>
<dbReference type="Pfam" id="PF00483">
    <property type="entry name" value="NTP_transferase"/>
    <property type="match status" value="1"/>
</dbReference>
<dbReference type="InterPro" id="IPR029044">
    <property type="entry name" value="Nucleotide-diphossugar_trans"/>
</dbReference>
<dbReference type="OrthoDB" id="9779926at2"/>
<dbReference type="RefSeq" id="WP_073280462.1">
    <property type="nucleotide sequence ID" value="NZ_FRAC01000049.1"/>
</dbReference>
<dbReference type="Proteomes" id="UP000184386">
    <property type="component" value="Unassembled WGS sequence"/>
</dbReference>
<keyword evidence="3" id="KW-1185">Reference proteome</keyword>
<dbReference type="InterPro" id="IPR005835">
    <property type="entry name" value="NTP_transferase_dom"/>
</dbReference>
<dbReference type="EMBL" id="FRAC01000049">
    <property type="protein sequence ID" value="SHL73738.1"/>
    <property type="molecule type" value="Genomic_DNA"/>
</dbReference>
<gene>
    <name evidence="2" type="ORF">SAMN02745136_05588</name>
</gene>
<protein>
    <submittedName>
        <fullName evidence="2">Nucleotidyl transferase</fullName>
    </submittedName>
</protein>
<feature type="domain" description="Nucleotidyl transferase" evidence="1">
    <location>
        <begin position="7"/>
        <end position="139"/>
    </location>
</feature>
<organism evidence="2 3">
    <name type="scientific">Anaerocolumna jejuensis DSM 15929</name>
    <dbReference type="NCBI Taxonomy" id="1121322"/>
    <lineage>
        <taxon>Bacteria</taxon>
        <taxon>Bacillati</taxon>
        <taxon>Bacillota</taxon>
        <taxon>Clostridia</taxon>
        <taxon>Lachnospirales</taxon>
        <taxon>Lachnospiraceae</taxon>
        <taxon>Anaerocolumna</taxon>
    </lineage>
</organism>
<evidence type="ECO:0000313" key="3">
    <source>
        <dbReference type="Proteomes" id="UP000184386"/>
    </source>
</evidence>
<sequence>MTEPVLVIMAAGMGSRYGGLKQIDPVDGQGNLIIDFSIYDALRAGFKKVIFIIKREIEEDFKERIGNRIAEKAAVEYIYQELDNLPEGFSVPEDRKKPWGTGHAVLSCKEVIKGPFAVINADDYYGRQAFSMIYDTLLSTGDNDKFQYAMVGYGLMNTLTEHGHVARGVCRVDADGMLKEIEERVHIEKQGEHGAFTEDNGSTWQTLDDASIVSMNLWGFHESILSVLEAKFKDFLENEAVLNPLKAEYFLPSVVDGLIKENKAEVKVLKSPDKWYGVTYKEDKERVVKAIQEFKEKGIYPEKLWK</sequence>
<proteinExistence type="predicted"/>
<reference evidence="2 3" key="1">
    <citation type="submission" date="2016-11" db="EMBL/GenBank/DDBJ databases">
        <authorList>
            <person name="Jaros S."/>
            <person name="Januszkiewicz K."/>
            <person name="Wedrychowicz H."/>
        </authorList>
    </citation>
    <scope>NUCLEOTIDE SEQUENCE [LARGE SCALE GENOMIC DNA]</scope>
    <source>
        <strain evidence="2 3">DSM 15929</strain>
    </source>
</reference>
<dbReference type="Gene3D" id="3.90.550.10">
    <property type="entry name" value="Spore Coat Polysaccharide Biosynthesis Protein SpsA, Chain A"/>
    <property type="match status" value="1"/>
</dbReference>
<evidence type="ECO:0000313" key="2">
    <source>
        <dbReference type="EMBL" id="SHL73738.1"/>
    </source>
</evidence>
<name>A0A1M7D2U5_9FIRM</name>
<dbReference type="STRING" id="1121322.SAMN02745136_05588"/>
<evidence type="ECO:0000259" key="1">
    <source>
        <dbReference type="Pfam" id="PF00483"/>
    </source>
</evidence>
<dbReference type="AlphaFoldDB" id="A0A1M7D2U5"/>
<keyword evidence="2" id="KW-0808">Transferase</keyword>